<evidence type="ECO:0000313" key="2">
    <source>
        <dbReference type="Proteomes" id="UP001610446"/>
    </source>
</evidence>
<dbReference type="InterPro" id="IPR029058">
    <property type="entry name" value="AB_hydrolase_fold"/>
</dbReference>
<keyword evidence="2" id="KW-1185">Reference proteome</keyword>
<dbReference type="Gene3D" id="3.40.50.1820">
    <property type="entry name" value="alpha/beta hydrolase"/>
    <property type="match status" value="1"/>
</dbReference>
<accession>A0ABR4K2Z0</accession>
<protein>
    <recommendedName>
        <fullName evidence="3">Carboxylesterase type B domain-containing protein</fullName>
    </recommendedName>
</protein>
<comment type="caution">
    <text evidence="1">The sequence shown here is derived from an EMBL/GenBank/DDBJ whole genome shotgun (WGS) entry which is preliminary data.</text>
</comment>
<evidence type="ECO:0000313" key="1">
    <source>
        <dbReference type="EMBL" id="KAL2846700.1"/>
    </source>
</evidence>
<name>A0ABR4K2Z0_9EURO</name>
<sequence length="95" mass="10243">MFGSNAQDAWSLRAAVLSAYPIGPISGIRSPGEQIAVIITEYIFQCPSKLIVDATSDVGIPAWRYYFNASFPNTEIFPGSGAYHSSEIGLVFGTH</sequence>
<dbReference type="EMBL" id="JBFXLU010000061">
    <property type="protein sequence ID" value="KAL2846700.1"/>
    <property type="molecule type" value="Genomic_DNA"/>
</dbReference>
<proteinExistence type="predicted"/>
<organism evidence="1 2">
    <name type="scientific">Aspergillus pseudoustus</name>
    <dbReference type="NCBI Taxonomy" id="1810923"/>
    <lineage>
        <taxon>Eukaryota</taxon>
        <taxon>Fungi</taxon>
        <taxon>Dikarya</taxon>
        <taxon>Ascomycota</taxon>
        <taxon>Pezizomycotina</taxon>
        <taxon>Eurotiomycetes</taxon>
        <taxon>Eurotiomycetidae</taxon>
        <taxon>Eurotiales</taxon>
        <taxon>Aspergillaceae</taxon>
        <taxon>Aspergillus</taxon>
        <taxon>Aspergillus subgen. Nidulantes</taxon>
    </lineage>
</organism>
<reference evidence="1 2" key="1">
    <citation type="submission" date="2024-07" db="EMBL/GenBank/DDBJ databases">
        <title>Section-level genome sequencing and comparative genomics of Aspergillus sections Usti and Cavernicolus.</title>
        <authorList>
            <consortium name="Lawrence Berkeley National Laboratory"/>
            <person name="Nybo J.L."/>
            <person name="Vesth T.C."/>
            <person name="Theobald S."/>
            <person name="Frisvad J.C."/>
            <person name="Larsen T.O."/>
            <person name="Kjaerboelling I."/>
            <person name="Rothschild-Mancinelli K."/>
            <person name="Lyhne E.K."/>
            <person name="Kogle M.E."/>
            <person name="Barry K."/>
            <person name="Clum A."/>
            <person name="Na H."/>
            <person name="Ledsgaard L."/>
            <person name="Lin J."/>
            <person name="Lipzen A."/>
            <person name="Kuo A."/>
            <person name="Riley R."/>
            <person name="Mondo S."/>
            <person name="Labutti K."/>
            <person name="Haridas S."/>
            <person name="Pangalinan J."/>
            <person name="Salamov A.A."/>
            <person name="Simmons B.A."/>
            <person name="Magnuson J.K."/>
            <person name="Chen J."/>
            <person name="Drula E."/>
            <person name="Henrissat B."/>
            <person name="Wiebenga A."/>
            <person name="Lubbers R.J."/>
            <person name="Gomes A.C."/>
            <person name="Makela M.R."/>
            <person name="Stajich J."/>
            <person name="Grigoriev I.V."/>
            <person name="Mortensen U.H."/>
            <person name="De Vries R.P."/>
            <person name="Baker S.E."/>
            <person name="Andersen M.R."/>
        </authorList>
    </citation>
    <scope>NUCLEOTIDE SEQUENCE [LARGE SCALE GENOMIC DNA]</scope>
    <source>
        <strain evidence="1 2">CBS 123904</strain>
    </source>
</reference>
<dbReference type="Proteomes" id="UP001610446">
    <property type="component" value="Unassembled WGS sequence"/>
</dbReference>
<evidence type="ECO:0008006" key="3">
    <source>
        <dbReference type="Google" id="ProtNLM"/>
    </source>
</evidence>
<gene>
    <name evidence="1" type="ORF">BJY01DRAFT_247129</name>
</gene>
<dbReference type="SUPFAM" id="SSF53474">
    <property type="entry name" value="alpha/beta-Hydrolases"/>
    <property type="match status" value="1"/>
</dbReference>